<dbReference type="InterPro" id="IPR001320">
    <property type="entry name" value="Iontro_rcpt_C"/>
</dbReference>
<reference evidence="11" key="2">
    <citation type="submission" date="2015-02" db="EMBL/GenBank/DDBJ databases">
        <authorList>
            <person name="Torres C."/>
        </authorList>
    </citation>
    <scope>NUCLEOTIDE SEQUENCE</scope>
</reference>
<dbReference type="EMBL" id="KP843211">
    <property type="protein sequence ID" value="ALD51348.1"/>
    <property type="molecule type" value="mRNA"/>
</dbReference>
<keyword evidence="3" id="KW-1003">Cell membrane</keyword>
<organism evidence="11">
    <name type="scientific">Locusta migratoria</name>
    <name type="common">Migratory locust</name>
    <dbReference type="NCBI Taxonomy" id="7004"/>
    <lineage>
        <taxon>Eukaryota</taxon>
        <taxon>Metazoa</taxon>
        <taxon>Ecdysozoa</taxon>
        <taxon>Arthropoda</taxon>
        <taxon>Hexapoda</taxon>
        <taxon>Insecta</taxon>
        <taxon>Pterygota</taxon>
        <taxon>Neoptera</taxon>
        <taxon>Polyneoptera</taxon>
        <taxon>Orthoptera</taxon>
        <taxon>Caelifera</taxon>
        <taxon>Acrididea</taxon>
        <taxon>Acridomorpha</taxon>
        <taxon>Acridoidea</taxon>
        <taxon>Acrididae</taxon>
        <taxon>Oedipodinae</taxon>
        <taxon>Locusta</taxon>
    </lineage>
</organism>
<reference evidence="11" key="1">
    <citation type="journal article" date="2015" name="Cell. Mol. Life Sci.">
        <title>Identification and functional analysis of olfactory receptor family reveal unusual characteristics of the olfactory system in the migratory locust.</title>
        <authorList>
            <person name="Wang Z."/>
            <person name="Yang P."/>
            <person name="Chen D."/>
            <person name="Jiang F."/>
            <person name="Li Y."/>
            <person name="Wang X."/>
            <person name="Kang L."/>
        </authorList>
    </citation>
    <scope>NUCLEOTIDE SEQUENCE</scope>
</reference>
<evidence type="ECO:0000256" key="3">
    <source>
        <dbReference type="ARBA" id="ARBA00022475"/>
    </source>
</evidence>
<dbReference type="SUPFAM" id="SSF53850">
    <property type="entry name" value="Periplasmic binding protein-like II"/>
    <property type="match status" value="1"/>
</dbReference>
<feature type="transmembrane region" description="Helical" evidence="9">
    <location>
        <begin position="91"/>
        <end position="115"/>
    </location>
</feature>
<keyword evidence="6 9" id="KW-0472">Membrane</keyword>
<evidence type="ECO:0000256" key="6">
    <source>
        <dbReference type="ARBA" id="ARBA00023136"/>
    </source>
</evidence>
<evidence type="ECO:0000256" key="7">
    <source>
        <dbReference type="ARBA" id="ARBA00023170"/>
    </source>
</evidence>
<dbReference type="GO" id="GO:0015276">
    <property type="term" value="F:ligand-gated monoatomic ion channel activity"/>
    <property type="evidence" value="ECO:0007669"/>
    <property type="project" value="InterPro"/>
</dbReference>
<evidence type="ECO:0000256" key="1">
    <source>
        <dbReference type="ARBA" id="ARBA00004651"/>
    </source>
</evidence>
<sequence length="314" mass="35171">LSLVSNLFTLPFSRAVWACAAALVVTCTVLLLAATRWERTRGDPQLADYLSQFYAVAGQLRDKWGEVAMLAVGAVCQQGSPAESRGVPGRIVTLSLLVTVMFLYTSYSASIVVLLQSTTSSIRTLADLLYSPLGLGVHDIVYNRHFFPAADDPVRRALYRQKVAPPGAEPRFMTLEEGVRRMRTEPFAFHSELSPAWQLVQETFREDEKCGLQAIPFLQLMHPYIAVQRGSAYKEMFKIAYRRLWESGLQHRQLSRLYTMRKPRCAAGRGSSFVSVGIADCYPALLVPVYGVAVAIIVVLAEILFHRRVEVLRW</sequence>
<keyword evidence="8" id="KW-0325">Glycoprotein</keyword>
<proteinExistence type="evidence at transcript level"/>
<evidence type="ECO:0000256" key="8">
    <source>
        <dbReference type="ARBA" id="ARBA00023180"/>
    </source>
</evidence>
<dbReference type="GO" id="GO:0005886">
    <property type="term" value="C:plasma membrane"/>
    <property type="evidence" value="ECO:0007669"/>
    <property type="project" value="UniProtKB-SubCell"/>
</dbReference>
<evidence type="ECO:0000256" key="4">
    <source>
        <dbReference type="ARBA" id="ARBA00022692"/>
    </source>
</evidence>
<keyword evidence="7 11" id="KW-0675">Receptor</keyword>
<evidence type="ECO:0000256" key="9">
    <source>
        <dbReference type="SAM" id="Phobius"/>
    </source>
</evidence>
<feature type="non-terminal residue" evidence="11">
    <location>
        <position position="1"/>
    </location>
</feature>
<feature type="non-terminal residue" evidence="11">
    <location>
        <position position="314"/>
    </location>
</feature>
<keyword evidence="4 9" id="KW-0812">Transmembrane</keyword>
<feature type="transmembrane region" description="Helical" evidence="9">
    <location>
        <begin position="282"/>
        <end position="305"/>
    </location>
</feature>
<comment type="subcellular location">
    <subcellularLocation>
        <location evidence="1">Cell membrane</location>
        <topology evidence="1">Multi-pass membrane protein</topology>
    </subcellularLocation>
</comment>
<evidence type="ECO:0000313" key="11">
    <source>
        <dbReference type="EMBL" id="ALD51348.1"/>
    </source>
</evidence>
<dbReference type="PANTHER" id="PTHR42643">
    <property type="entry name" value="IONOTROPIC RECEPTOR 20A-RELATED"/>
    <property type="match status" value="1"/>
</dbReference>
<name>A0A0M3SBL7_LOCMI</name>
<keyword evidence="5 9" id="KW-1133">Transmembrane helix</keyword>
<feature type="domain" description="Ionotropic glutamate receptor C-terminal" evidence="10">
    <location>
        <begin position="15"/>
        <end position="129"/>
    </location>
</feature>
<comment type="similarity">
    <text evidence="2">Belongs to the glutamate-gated ion channel (TC 1.A.10.1) family.</text>
</comment>
<dbReference type="InterPro" id="IPR052192">
    <property type="entry name" value="Insect_Ionotropic_Sensory_Rcpt"/>
</dbReference>
<evidence type="ECO:0000256" key="5">
    <source>
        <dbReference type="ARBA" id="ARBA00022989"/>
    </source>
</evidence>
<dbReference type="Gene3D" id="1.10.287.70">
    <property type="match status" value="1"/>
</dbReference>
<dbReference type="GO" id="GO:0050906">
    <property type="term" value="P:detection of stimulus involved in sensory perception"/>
    <property type="evidence" value="ECO:0007669"/>
    <property type="project" value="UniProtKB-ARBA"/>
</dbReference>
<evidence type="ECO:0000259" key="10">
    <source>
        <dbReference type="Pfam" id="PF00060"/>
    </source>
</evidence>
<dbReference type="PANTHER" id="PTHR42643:SF33">
    <property type="entry name" value="GLUTAMATE RECEPTOR 2-LIKE PROTEIN"/>
    <property type="match status" value="1"/>
</dbReference>
<evidence type="ECO:0000256" key="2">
    <source>
        <dbReference type="ARBA" id="ARBA00008685"/>
    </source>
</evidence>
<dbReference type="AlphaFoldDB" id="A0A0M3SBL7"/>
<protein>
    <submittedName>
        <fullName evidence="11">Ionotropic receptor 21</fullName>
    </submittedName>
</protein>
<dbReference type="Pfam" id="PF00060">
    <property type="entry name" value="Lig_chan"/>
    <property type="match status" value="1"/>
</dbReference>
<accession>A0A0M3SBL7</accession>
<feature type="transmembrane region" description="Helical" evidence="9">
    <location>
        <begin position="15"/>
        <end position="34"/>
    </location>
</feature>